<evidence type="ECO:0000313" key="1">
    <source>
        <dbReference type="EMBL" id="MFD2112996.1"/>
    </source>
</evidence>
<dbReference type="Pfam" id="PF13692">
    <property type="entry name" value="Glyco_trans_1_4"/>
    <property type="match status" value="1"/>
</dbReference>
<keyword evidence="2" id="KW-1185">Reference proteome</keyword>
<dbReference type="Proteomes" id="UP001597337">
    <property type="component" value="Unassembled WGS sequence"/>
</dbReference>
<sequence length="340" mass="38218">MAQRLTDVVETSSLELQILSEAQLIPLRQMHLTARGLAQWSFARRTLQECGGQLFLPFFDHAILGAVLDRRHVEGQISGIIFRPPNAYNYPSSIRHKLDSMRRWGTYLAAHRGAVRRLFTLDEVAPQTIAPSLAGILTFLPDPAPDLSLLHARERRLRTDGRRVFLLFGSLSRRKGIFTILESLLYLRQGLRDSMVLRFVGRIPPQDCEAFMERIDAARNAFPEITIECLNDFVSDETLAQEVIDCDVVLAPYENHIGSSGVLFWATAARKPLISQRTGLIGYQMERYDLGFAVDTTDPRALARALEAANTSGTRPCNDDFLQAHHPVTFTSSLLDELLS</sequence>
<evidence type="ECO:0000313" key="2">
    <source>
        <dbReference type="Proteomes" id="UP001597337"/>
    </source>
</evidence>
<name>A0ABW4Y9U7_9GAMM</name>
<proteinExistence type="predicted"/>
<organism evidence="1 2">
    <name type="scientific">Thiorhodococcus fuscus</name>
    <dbReference type="NCBI Taxonomy" id="527200"/>
    <lineage>
        <taxon>Bacteria</taxon>
        <taxon>Pseudomonadati</taxon>
        <taxon>Pseudomonadota</taxon>
        <taxon>Gammaproteobacteria</taxon>
        <taxon>Chromatiales</taxon>
        <taxon>Chromatiaceae</taxon>
        <taxon>Thiorhodococcus</taxon>
    </lineage>
</organism>
<protein>
    <submittedName>
        <fullName evidence="1">Glycosyltransferase</fullName>
        <ecNumber evidence="1">2.4.-.-</ecNumber>
    </submittedName>
</protein>
<comment type="caution">
    <text evidence="1">The sequence shown here is derived from an EMBL/GenBank/DDBJ whole genome shotgun (WGS) entry which is preliminary data.</text>
</comment>
<keyword evidence="1" id="KW-0328">Glycosyltransferase</keyword>
<dbReference type="Gene3D" id="3.40.50.2000">
    <property type="entry name" value="Glycogen Phosphorylase B"/>
    <property type="match status" value="1"/>
</dbReference>
<accession>A0ABW4Y9U7</accession>
<dbReference type="EC" id="2.4.-.-" evidence="1"/>
<dbReference type="GO" id="GO:0016757">
    <property type="term" value="F:glycosyltransferase activity"/>
    <property type="evidence" value="ECO:0007669"/>
    <property type="project" value="UniProtKB-KW"/>
</dbReference>
<dbReference type="RefSeq" id="WP_386027643.1">
    <property type="nucleotide sequence ID" value="NZ_JBHUHX010000040.1"/>
</dbReference>
<keyword evidence="1" id="KW-0808">Transferase</keyword>
<dbReference type="EMBL" id="JBHUHX010000040">
    <property type="protein sequence ID" value="MFD2112996.1"/>
    <property type="molecule type" value="Genomic_DNA"/>
</dbReference>
<dbReference type="SUPFAM" id="SSF53756">
    <property type="entry name" value="UDP-Glycosyltransferase/glycogen phosphorylase"/>
    <property type="match status" value="1"/>
</dbReference>
<gene>
    <name evidence="1" type="ORF">ACFSJC_14190</name>
</gene>
<reference evidence="2" key="1">
    <citation type="journal article" date="2019" name="Int. J. Syst. Evol. Microbiol.">
        <title>The Global Catalogue of Microorganisms (GCM) 10K type strain sequencing project: providing services to taxonomists for standard genome sequencing and annotation.</title>
        <authorList>
            <consortium name="The Broad Institute Genomics Platform"/>
            <consortium name="The Broad Institute Genome Sequencing Center for Infectious Disease"/>
            <person name="Wu L."/>
            <person name="Ma J."/>
        </authorList>
    </citation>
    <scope>NUCLEOTIDE SEQUENCE [LARGE SCALE GENOMIC DNA]</scope>
    <source>
        <strain evidence="2">KACC 12597</strain>
    </source>
</reference>